<feature type="compositionally biased region" description="Polar residues" evidence="1">
    <location>
        <begin position="442"/>
        <end position="473"/>
    </location>
</feature>
<feature type="compositionally biased region" description="Basic and acidic residues" evidence="1">
    <location>
        <begin position="1239"/>
        <end position="1252"/>
    </location>
</feature>
<feature type="compositionally biased region" description="Polar residues" evidence="1">
    <location>
        <begin position="358"/>
        <end position="368"/>
    </location>
</feature>
<dbReference type="OrthoDB" id="185175at2759"/>
<sequence length="1716" mass="179227">MPLSSHSPHASLGSDRDSGADSTRSLLSSGRKSPDPFRRFRRLSSATSLNLSASNHSDVSQTDLASQKHATPSTPSAPTSPVAASLATGSRTTYENGTASFSSLDGPKSPPPPRPSSASKPAFTRPKRSKSSSISILSSGLGFRPRGDSITSIVSTNAVSGNGVHGEDGLRSPIASTAAERKARHRKSASLSGSESFLSSPAFGSVGPQSSLSLSSDAMYVHPGERLRRPSSPSSFCARSDSSHSITSTPAYQSKQHKQAWYQAQQKTIELEKRPNGSHDSSTASLFPINITTSPSTASNANHPSSSSSASSLSTQPTQQTFLSEEEIIAAGIHIIRRRDPVELPTATPLLSADPAASTGSSTKQGENIATVGEQQRARSPVPPPRLEGAEQPDFLELIDSPVDSQQASPNLEQLVYPPSASLDATATSPGSPAFSPSSGGQTMMRNGSRAKSGSGSISVSPYNSSEQLPRSGSQDRHLVGGAGFSFAKFRRGGASSNASGSRRPSTANSIEDPDLRGFLLPHQPISAPASAASTSTAAMASAAAATPISPSLGYLSPVPAASASPFLNKHSATVGRAAGQASGSGHTVKLGLAQMYHDSITSSTGTSSTTATNGTASARSDLSTAMRLEETPPSKPPRPPKPKPSLLSAFPRQHKAHGESISAPNTASMASVYDVRSTFGTSPSAYPPPSSASLSSSAASSSSLANQVYGSETDSSGHGQPASNRSGNGLFRLASQTRSQEDLLSDPRLDAEALRASAGTPMPPPRRTHHGSRPSAPSAYLQQPSAPMMRSVSGGGVAGALGQVGQIGAAMGRKGWDFVKTFQGSSSNSSGGAGSSRIGVGSHSARSPTSARGGNTWDPTASAVSSLGENEATRRWFAFVNRAEAARPGAGIPDRGGIFGLSLKEAVLLSRLSNLTSSSSAGQTGAGASSAHSNDHLGIPDLGKDFSINFLESPRVTPRASVAGPEAEPYTRDEARHLFLPRLVVRCIESLEKWGFTEEGLYRVSGRSSHTSKLRAYFSDPRNDLELDQISPADLDINSVCSVLKSFLRELPEHLIPAERAGSFEQVISKLFSTTNFSMATAANDGSPAGLAALNAAAAKAGIPTQLASGPNKEGRAAAELKVAQIDAAVVERELTPLVRQLPLLNWYLLRELAQHLSELSQPSVVAQTKMPLSNLTLVLAPTVSISLPMLQILVVHQAVVFKGPAPVEDLSLDSSVAKKLAQASISESLQSLPSVVHRADKPRKPDKPDRLLSPSKLPTLARKRASSLSLATLLSSDKSSAPRSNIPSPSKAAPTGQVRSGRRISSTLSTLGVSPNSGKEVASSPPSPLAPADPYERPSTSLGHFDNAPPTKLSSPSRNRPLQGYTRDATLRYHALDLDEAAIGGARGPVTRARDGAGPVKSTRKVAGADRKSIESGTPIARYFARMRQPGEASASFDDADAEDRSSTPLAKRSATPTPSMTSASVDAQDASDASSLSSDVKTGHMHRYWADKVAASSPALSGRSAGVPERSGASSALDRPRPPTSSTASFFSGRSRRQDSVNDLASFKSPNLRGSGGGIGRSESRSRESSQGSAGHDSESAVGLGVGLNGVITSATGVTGSAERRQQDVKPLKISKRTPPSSANSDLGTGAHHMFRRNPQAETSNGYKPTQHRRGEVSEAEDGIEEKEQEQWQSADSTPRMAQQQDKVRSQIELFLDSDMDFDSRRKIFERRA</sequence>
<feature type="compositionally biased region" description="Polar residues" evidence="1">
    <location>
        <begin position="58"/>
        <end position="69"/>
    </location>
</feature>
<feature type="region of interest" description="Disordered" evidence="1">
    <location>
        <begin position="1389"/>
        <end position="1416"/>
    </location>
</feature>
<feature type="region of interest" description="Disordered" evidence="1">
    <location>
        <begin position="1498"/>
        <end position="1586"/>
    </location>
</feature>
<feature type="compositionally biased region" description="Low complexity" evidence="1">
    <location>
        <begin position="131"/>
        <end position="140"/>
    </location>
</feature>
<feature type="region of interest" description="Disordered" evidence="1">
    <location>
        <begin position="422"/>
        <end position="522"/>
    </location>
</feature>
<dbReference type="EMBL" id="KZ819189">
    <property type="protein sequence ID" value="PWZ01830.1"/>
    <property type="molecule type" value="Genomic_DNA"/>
</dbReference>
<feature type="region of interest" description="Disordered" evidence="1">
    <location>
        <begin position="602"/>
        <end position="664"/>
    </location>
</feature>
<dbReference type="PANTHER" id="PTHR12783">
    <property type="entry name" value="RALA BINDING PROTEIN 1 RALBP1"/>
    <property type="match status" value="1"/>
</dbReference>
<dbReference type="CDD" id="cd00159">
    <property type="entry name" value="RhoGAP"/>
    <property type="match status" value="1"/>
</dbReference>
<feature type="region of interest" description="Disordered" evidence="1">
    <location>
        <begin position="1276"/>
        <end position="1365"/>
    </location>
</feature>
<dbReference type="InParanoid" id="A0A317XVD4"/>
<feature type="compositionally biased region" description="Low complexity" evidence="1">
    <location>
        <begin position="189"/>
        <end position="202"/>
    </location>
</feature>
<feature type="region of interest" description="Disordered" evidence="1">
    <location>
        <begin position="347"/>
        <end position="390"/>
    </location>
</feature>
<feature type="compositionally biased region" description="Low complexity" evidence="1">
    <location>
        <begin position="294"/>
        <end position="320"/>
    </location>
</feature>
<feature type="region of interest" description="Disordered" evidence="1">
    <location>
        <begin position="224"/>
        <end position="320"/>
    </location>
</feature>
<feature type="compositionally biased region" description="Polar residues" evidence="1">
    <location>
        <begin position="1674"/>
        <end position="1688"/>
    </location>
</feature>
<feature type="compositionally biased region" description="Low complexity" evidence="1">
    <location>
        <begin position="1456"/>
        <end position="1482"/>
    </location>
</feature>
<proteinExistence type="predicted"/>
<evidence type="ECO:0000259" key="2">
    <source>
        <dbReference type="PROSITE" id="PS50238"/>
    </source>
</evidence>
<dbReference type="Pfam" id="PF00620">
    <property type="entry name" value="RhoGAP"/>
    <property type="match status" value="1"/>
</dbReference>
<evidence type="ECO:0000313" key="3">
    <source>
        <dbReference type="EMBL" id="PWZ01830.1"/>
    </source>
</evidence>
<feature type="compositionally biased region" description="Polar residues" evidence="1">
    <location>
        <begin position="845"/>
        <end position="867"/>
    </location>
</feature>
<gene>
    <name evidence="3" type="ORF">BCV70DRAFT_230075</name>
</gene>
<feature type="region of interest" description="Disordered" evidence="1">
    <location>
        <begin position="1"/>
        <end position="140"/>
    </location>
</feature>
<dbReference type="Proteomes" id="UP000246740">
    <property type="component" value="Unassembled WGS sequence"/>
</dbReference>
<feature type="compositionally biased region" description="Polar residues" evidence="1">
    <location>
        <begin position="243"/>
        <end position="254"/>
    </location>
</feature>
<feature type="compositionally biased region" description="Polar residues" evidence="1">
    <location>
        <begin position="278"/>
        <end position="293"/>
    </location>
</feature>
<dbReference type="SMART" id="SM00324">
    <property type="entry name" value="RhoGAP"/>
    <property type="match status" value="1"/>
</dbReference>
<feature type="region of interest" description="Disordered" evidence="1">
    <location>
        <begin position="706"/>
        <end position="730"/>
    </location>
</feature>
<feature type="compositionally biased region" description="Polar residues" evidence="1">
    <location>
        <begin position="89"/>
        <end position="103"/>
    </location>
</feature>
<feature type="compositionally biased region" description="Polar residues" evidence="1">
    <location>
        <begin position="1305"/>
        <end position="1319"/>
    </location>
</feature>
<feature type="region of interest" description="Disordered" evidence="1">
    <location>
        <begin position="1431"/>
        <end position="1483"/>
    </location>
</feature>
<reference evidence="3 4" key="1">
    <citation type="journal article" date="2018" name="Mol. Biol. Evol.">
        <title>Broad Genomic Sampling Reveals a Smut Pathogenic Ancestry of the Fungal Clade Ustilaginomycotina.</title>
        <authorList>
            <person name="Kijpornyongpan T."/>
            <person name="Mondo S.J."/>
            <person name="Barry K."/>
            <person name="Sandor L."/>
            <person name="Lee J."/>
            <person name="Lipzen A."/>
            <person name="Pangilinan J."/>
            <person name="LaButti K."/>
            <person name="Hainaut M."/>
            <person name="Henrissat B."/>
            <person name="Grigoriev I.V."/>
            <person name="Spatafora J.W."/>
            <person name="Aime M.C."/>
        </authorList>
    </citation>
    <scope>NUCLEOTIDE SEQUENCE [LARGE SCALE GENOMIC DNA]</scope>
    <source>
        <strain evidence="3 4">MCA 3645</strain>
    </source>
</reference>
<feature type="compositionally biased region" description="Acidic residues" evidence="1">
    <location>
        <begin position="1661"/>
        <end position="1671"/>
    </location>
</feature>
<feature type="domain" description="Rho-GAP" evidence="2">
    <location>
        <begin position="966"/>
        <end position="1234"/>
    </location>
</feature>
<feature type="compositionally biased region" description="Polar residues" evidence="1">
    <location>
        <begin position="707"/>
        <end position="728"/>
    </location>
</feature>
<feature type="region of interest" description="Disordered" evidence="1">
    <location>
        <begin position="1598"/>
        <end position="1689"/>
    </location>
</feature>
<keyword evidence="4" id="KW-1185">Reference proteome</keyword>
<dbReference type="GO" id="GO:0031267">
    <property type="term" value="F:small GTPase binding"/>
    <property type="evidence" value="ECO:0007669"/>
    <property type="project" value="InterPro"/>
</dbReference>
<feature type="region of interest" description="Disordered" evidence="1">
    <location>
        <begin position="177"/>
        <end position="202"/>
    </location>
</feature>
<feature type="compositionally biased region" description="Polar residues" evidence="1">
    <location>
        <begin position="1621"/>
        <end position="1630"/>
    </location>
</feature>
<dbReference type="PROSITE" id="PS50238">
    <property type="entry name" value="RHOGAP"/>
    <property type="match status" value="1"/>
</dbReference>
<feature type="compositionally biased region" description="Low complexity" evidence="1">
    <location>
        <begin position="70"/>
        <end position="88"/>
    </location>
</feature>
<dbReference type="InterPro" id="IPR008936">
    <property type="entry name" value="Rho_GTPase_activation_prot"/>
</dbReference>
<feature type="region of interest" description="Disordered" evidence="1">
    <location>
        <begin position="757"/>
        <end position="789"/>
    </location>
</feature>
<feature type="compositionally biased region" description="Low complexity" evidence="1">
    <location>
        <begin position="493"/>
        <end position="504"/>
    </location>
</feature>
<feature type="compositionally biased region" description="Pro residues" evidence="1">
    <location>
        <begin position="634"/>
        <end position="644"/>
    </location>
</feature>
<dbReference type="STRING" id="1882483.A0A317XVD4"/>
<evidence type="ECO:0000313" key="4">
    <source>
        <dbReference type="Proteomes" id="UP000246740"/>
    </source>
</evidence>
<evidence type="ECO:0000256" key="1">
    <source>
        <dbReference type="SAM" id="MobiDB-lite"/>
    </source>
</evidence>
<protein>
    <recommendedName>
        <fullName evidence="2">Rho-GAP domain-containing protein</fullName>
    </recommendedName>
</protein>
<feature type="compositionally biased region" description="Basic and acidic residues" evidence="1">
    <location>
        <begin position="1605"/>
        <end position="1614"/>
    </location>
</feature>
<dbReference type="InterPro" id="IPR000198">
    <property type="entry name" value="RhoGAP_dom"/>
</dbReference>
<feature type="compositionally biased region" description="Low complexity" evidence="1">
    <location>
        <begin position="825"/>
        <end position="843"/>
    </location>
</feature>
<dbReference type="Gene3D" id="1.10.555.10">
    <property type="entry name" value="Rho GTPase activation protein"/>
    <property type="match status" value="1"/>
</dbReference>
<feature type="region of interest" description="Disordered" evidence="1">
    <location>
        <begin position="824"/>
        <end position="867"/>
    </location>
</feature>
<feature type="compositionally biased region" description="Low complexity" evidence="1">
    <location>
        <begin position="43"/>
        <end position="57"/>
    </location>
</feature>
<dbReference type="GO" id="GO:0007264">
    <property type="term" value="P:small GTPase-mediated signal transduction"/>
    <property type="evidence" value="ECO:0007669"/>
    <property type="project" value="InterPro"/>
</dbReference>
<dbReference type="SUPFAM" id="SSF48350">
    <property type="entry name" value="GTPase activation domain, GAP"/>
    <property type="match status" value="1"/>
</dbReference>
<feature type="compositionally biased region" description="Polar residues" evidence="1">
    <location>
        <begin position="20"/>
        <end position="31"/>
    </location>
</feature>
<feature type="compositionally biased region" description="Low complexity" evidence="1">
    <location>
        <begin position="425"/>
        <end position="441"/>
    </location>
</feature>
<dbReference type="PANTHER" id="PTHR12783:SF5">
    <property type="entry name" value="RALA-BINDING PROTEIN 1"/>
    <property type="match status" value="1"/>
</dbReference>
<accession>A0A317XVD4</accession>
<name>A0A317XVD4_9BASI</name>
<dbReference type="InterPro" id="IPR039767">
    <property type="entry name" value="RALBP1"/>
</dbReference>
<feature type="compositionally biased region" description="Low complexity" evidence="1">
    <location>
        <begin position="602"/>
        <end position="621"/>
    </location>
</feature>
<dbReference type="GO" id="GO:0005096">
    <property type="term" value="F:GTPase activator activity"/>
    <property type="evidence" value="ECO:0007669"/>
    <property type="project" value="InterPro"/>
</dbReference>
<organism evidence="3 4">
    <name type="scientific">Testicularia cyperi</name>
    <dbReference type="NCBI Taxonomy" id="1882483"/>
    <lineage>
        <taxon>Eukaryota</taxon>
        <taxon>Fungi</taxon>
        <taxon>Dikarya</taxon>
        <taxon>Basidiomycota</taxon>
        <taxon>Ustilaginomycotina</taxon>
        <taxon>Ustilaginomycetes</taxon>
        <taxon>Ustilaginales</taxon>
        <taxon>Anthracoideaceae</taxon>
        <taxon>Testicularia</taxon>
    </lineage>
</organism>
<feature type="region of interest" description="Disordered" evidence="1">
    <location>
        <begin position="1237"/>
        <end position="1261"/>
    </location>
</feature>